<protein>
    <submittedName>
        <fullName evidence="2">Uncharacterized protein</fullName>
    </submittedName>
</protein>
<organism evidence="2 3">
    <name type="scientific">Aliirhizobium smilacinae</name>
    <dbReference type="NCBI Taxonomy" id="1395944"/>
    <lineage>
        <taxon>Bacteria</taxon>
        <taxon>Pseudomonadati</taxon>
        <taxon>Pseudomonadota</taxon>
        <taxon>Alphaproteobacteria</taxon>
        <taxon>Hyphomicrobiales</taxon>
        <taxon>Rhizobiaceae</taxon>
        <taxon>Aliirhizobium</taxon>
    </lineage>
</organism>
<reference evidence="2 3" key="1">
    <citation type="submission" date="2019-06" db="EMBL/GenBank/DDBJ databases">
        <title>The draft genome of Rhizobium smilacinae PTYR-5.</title>
        <authorList>
            <person name="Liu L."/>
            <person name="Li L."/>
            <person name="Zhang X."/>
        </authorList>
    </citation>
    <scope>NUCLEOTIDE SEQUENCE [LARGE SCALE GENOMIC DNA]</scope>
    <source>
        <strain evidence="2 3">PTYR-5</strain>
    </source>
</reference>
<feature type="compositionally biased region" description="Basic and acidic residues" evidence="1">
    <location>
        <begin position="30"/>
        <end position="44"/>
    </location>
</feature>
<dbReference type="Proteomes" id="UP000311605">
    <property type="component" value="Unassembled WGS sequence"/>
</dbReference>
<feature type="region of interest" description="Disordered" evidence="1">
    <location>
        <begin position="1"/>
        <end position="44"/>
    </location>
</feature>
<proteinExistence type="predicted"/>
<evidence type="ECO:0000313" key="2">
    <source>
        <dbReference type="EMBL" id="TNM66213.1"/>
    </source>
</evidence>
<keyword evidence="3" id="KW-1185">Reference proteome</keyword>
<evidence type="ECO:0000256" key="1">
    <source>
        <dbReference type="SAM" id="MobiDB-lite"/>
    </source>
</evidence>
<evidence type="ECO:0000313" key="3">
    <source>
        <dbReference type="Proteomes" id="UP000311605"/>
    </source>
</evidence>
<dbReference type="RefSeq" id="WP_139675434.1">
    <property type="nucleotide sequence ID" value="NZ_VDMN01000001.1"/>
</dbReference>
<dbReference type="OrthoDB" id="7431422at2"/>
<sequence>MRFGEYPPQGSAICDDEPDAGTPDGISDNHLSRPGERWAEADPEKEAAALAALGFSKPLIARLREQALRHGTSIEPELLRSGKVGDEA</sequence>
<gene>
    <name evidence="2" type="ORF">FHP24_08410</name>
</gene>
<comment type="caution">
    <text evidence="2">The sequence shown here is derived from an EMBL/GenBank/DDBJ whole genome shotgun (WGS) entry which is preliminary data.</text>
</comment>
<name>A0A5C4XSD4_9HYPH</name>
<accession>A0A5C4XSD4</accession>
<dbReference type="EMBL" id="VDMN01000001">
    <property type="protein sequence ID" value="TNM66213.1"/>
    <property type="molecule type" value="Genomic_DNA"/>
</dbReference>
<dbReference type="AlphaFoldDB" id="A0A5C4XSD4"/>